<dbReference type="Proteomes" id="UP001419910">
    <property type="component" value="Unassembled WGS sequence"/>
</dbReference>
<feature type="transmembrane region" description="Helical" evidence="1">
    <location>
        <begin position="35"/>
        <end position="59"/>
    </location>
</feature>
<evidence type="ECO:0000313" key="3">
    <source>
        <dbReference type="Proteomes" id="UP001419910"/>
    </source>
</evidence>
<proteinExistence type="predicted"/>
<comment type="caution">
    <text evidence="2">The sequence shown here is derived from an EMBL/GenBank/DDBJ whole genome shotgun (WGS) entry which is preliminary data.</text>
</comment>
<accession>A0ABU9XZV7</accession>
<sequence length="61" mass="6565">MSVELWSGAGLALALAVFAGLRDRQRKRRKNLDKVGIVDWPAVQVIALIGTAILASIAYNS</sequence>
<keyword evidence="3" id="KW-1185">Reference proteome</keyword>
<keyword evidence="1" id="KW-0812">Transmembrane</keyword>
<reference evidence="2 3" key="1">
    <citation type="submission" date="2024-05" db="EMBL/GenBank/DDBJ databases">
        <authorList>
            <person name="Liu Q."/>
            <person name="Xin Y.-H."/>
        </authorList>
    </citation>
    <scope>NUCLEOTIDE SEQUENCE [LARGE SCALE GENOMIC DNA]</scope>
    <source>
        <strain evidence="2 3">CGMCC 1.10181</strain>
    </source>
</reference>
<protein>
    <submittedName>
        <fullName evidence="2">Uncharacterized protein</fullName>
    </submittedName>
</protein>
<dbReference type="RefSeq" id="WP_343891761.1">
    <property type="nucleotide sequence ID" value="NZ_BAAAEH010000047.1"/>
</dbReference>
<dbReference type="EMBL" id="JBDIME010000003">
    <property type="protein sequence ID" value="MEN2789104.1"/>
    <property type="molecule type" value="Genomic_DNA"/>
</dbReference>
<feature type="transmembrane region" description="Helical" evidence="1">
    <location>
        <begin position="6"/>
        <end position="23"/>
    </location>
</feature>
<evidence type="ECO:0000313" key="2">
    <source>
        <dbReference type="EMBL" id="MEN2789104.1"/>
    </source>
</evidence>
<gene>
    <name evidence="2" type="ORF">ABC974_05660</name>
</gene>
<keyword evidence="1" id="KW-0472">Membrane</keyword>
<name>A0ABU9XZV7_9SPHN</name>
<organism evidence="2 3">
    <name type="scientific">Sphingomonas oligophenolica</name>
    <dbReference type="NCBI Taxonomy" id="301154"/>
    <lineage>
        <taxon>Bacteria</taxon>
        <taxon>Pseudomonadati</taxon>
        <taxon>Pseudomonadota</taxon>
        <taxon>Alphaproteobacteria</taxon>
        <taxon>Sphingomonadales</taxon>
        <taxon>Sphingomonadaceae</taxon>
        <taxon>Sphingomonas</taxon>
    </lineage>
</organism>
<evidence type="ECO:0000256" key="1">
    <source>
        <dbReference type="SAM" id="Phobius"/>
    </source>
</evidence>
<keyword evidence="1" id="KW-1133">Transmembrane helix</keyword>